<evidence type="ECO:0000313" key="1">
    <source>
        <dbReference type="EMBL" id="GLY64832.1"/>
    </source>
</evidence>
<proteinExistence type="predicted"/>
<evidence type="ECO:0000313" key="2">
    <source>
        <dbReference type="Proteomes" id="UP001165136"/>
    </source>
</evidence>
<dbReference type="EMBL" id="BSTI01000003">
    <property type="protein sequence ID" value="GLY64832.1"/>
    <property type="molecule type" value="Genomic_DNA"/>
</dbReference>
<protein>
    <submittedName>
        <fullName evidence="1">Uncharacterized protein</fullName>
    </submittedName>
</protein>
<reference evidence="1" key="1">
    <citation type="submission" date="2023-03" db="EMBL/GenBank/DDBJ databases">
        <title>Amycolatopsis taiwanensis NBRC 103393.</title>
        <authorList>
            <person name="Ichikawa N."/>
            <person name="Sato H."/>
            <person name="Tonouchi N."/>
        </authorList>
    </citation>
    <scope>NUCLEOTIDE SEQUENCE</scope>
    <source>
        <strain evidence="1">NBRC 103393</strain>
    </source>
</reference>
<gene>
    <name evidence="1" type="ORF">Atai01_14510</name>
</gene>
<dbReference type="RefSeq" id="WP_027941970.1">
    <property type="nucleotide sequence ID" value="NZ_BSTI01000003.1"/>
</dbReference>
<dbReference type="AlphaFoldDB" id="A0A9W6QZD8"/>
<name>A0A9W6QZD8_9PSEU</name>
<sequence length="78" mass="8854">MSVRLPERRDLAGRATVEPADAAMLRRAVFRFASAAGTASEMSIVNNRGQHSRLTITDLEDFRDEDRQLPQKSKVYFE</sequence>
<accession>A0A9W6QZD8</accession>
<keyword evidence="2" id="KW-1185">Reference proteome</keyword>
<organism evidence="1 2">
    <name type="scientific">Amycolatopsis taiwanensis</name>
    <dbReference type="NCBI Taxonomy" id="342230"/>
    <lineage>
        <taxon>Bacteria</taxon>
        <taxon>Bacillati</taxon>
        <taxon>Actinomycetota</taxon>
        <taxon>Actinomycetes</taxon>
        <taxon>Pseudonocardiales</taxon>
        <taxon>Pseudonocardiaceae</taxon>
        <taxon>Amycolatopsis</taxon>
    </lineage>
</organism>
<dbReference type="Proteomes" id="UP001165136">
    <property type="component" value="Unassembled WGS sequence"/>
</dbReference>
<comment type="caution">
    <text evidence="1">The sequence shown here is derived from an EMBL/GenBank/DDBJ whole genome shotgun (WGS) entry which is preliminary data.</text>
</comment>